<dbReference type="InterPro" id="IPR001002">
    <property type="entry name" value="Chitin-bd_1"/>
</dbReference>
<reference evidence="4" key="1">
    <citation type="journal article" date="2020" name="Stud. Mycol.">
        <title>101 Dothideomycetes genomes: a test case for predicting lifestyles and emergence of pathogens.</title>
        <authorList>
            <person name="Haridas S."/>
            <person name="Albert R."/>
            <person name="Binder M."/>
            <person name="Bloem J."/>
            <person name="Labutti K."/>
            <person name="Salamov A."/>
            <person name="Andreopoulos B."/>
            <person name="Baker S."/>
            <person name="Barry K."/>
            <person name="Bills G."/>
            <person name="Bluhm B."/>
            <person name="Cannon C."/>
            <person name="Castanera R."/>
            <person name="Culley D."/>
            <person name="Daum C."/>
            <person name="Ezra D."/>
            <person name="Gonzalez J."/>
            <person name="Henrissat B."/>
            <person name="Kuo A."/>
            <person name="Liang C."/>
            <person name="Lipzen A."/>
            <person name="Lutzoni F."/>
            <person name="Magnuson J."/>
            <person name="Mondo S."/>
            <person name="Nolan M."/>
            <person name="Ohm R."/>
            <person name="Pangilinan J."/>
            <person name="Park H.-J."/>
            <person name="Ramirez L."/>
            <person name="Alfaro M."/>
            <person name="Sun H."/>
            <person name="Tritt A."/>
            <person name="Yoshinaga Y."/>
            <person name="Zwiers L.-H."/>
            <person name="Turgeon B."/>
            <person name="Goodwin S."/>
            <person name="Spatafora J."/>
            <person name="Crous P."/>
            <person name="Grigoriev I."/>
        </authorList>
    </citation>
    <scope>NUCLEOTIDE SEQUENCE</scope>
    <source>
        <strain evidence="4">CBS 113818</strain>
    </source>
</reference>
<evidence type="ECO:0000256" key="2">
    <source>
        <dbReference type="PROSITE-ProRule" id="PRU00261"/>
    </source>
</evidence>
<dbReference type="Gene3D" id="3.30.60.10">
    <property type="entry name" value="Endochitinase-like"/>
    <property type="match status" value="1"/>
</dbReference>
<dbReference type="SUPFAM" id="SSF57016">
    <property type="entry name" value="Plant lectins/antimicrobial peptides"/>
    <property type="match status" value="1"/>
</dbReference>
<dbReference type="SMART" id="SM00270">
    <property type="entry name" value="ChtBD1"/>
    <property type="match status" value="1"/>
</dbReference>
<evidence type="ECO:0000256" key="1">
    <source>
        <dbReference type="ARBA" id="ARBA00022669"/>
    </source>
</evidence>
<proteinExistence type="predicted"/>
<sequence>VTTNARCGKEGSSQTCKGSKWGDCCSPYSYCGSTADHCSTGCQSGFGNCNAIPVSSAKL</sequence>
<dbReference type="Proteomes" id="UP000799424">
    <property type="component" value="Unassembled WGS sequence"/>
</dbReference>
<protein>
    <recommendedName>
        <fullName evidence="3">Chitin-binding type-1 domain-containing protein</fullName>
    </recommendedName>
</protein>
<evidence type="ECO:0000259" key="3">
    <source>
        <dbReference type="PROSITE" id="PS50941"/>
    </source>
</evidence>
<evidence type="ECO:0000313" key="5">
    <source>
        <dbReference type="Proteomes" id="UP000799424"/>
    </source>
</evidence>
<gene>
    <name evidence="4" type="ORF">CC86DRAFT_296515</name>
</gene>
<dbReference type="Pfam" id="PF00187">
    <property type="entry name" value="Chitin_bind_1"/>
    <property type="match status" value="1"/>
</dbReference>
<keyword evidence="2" id="KW-1015">Disulfide bond</keyword>
<dbReference type="EMBL" id="MU006230">
    <property type="protein sequence ID" value="KAF2824233.1"/>
    <property type="molecule type" value="Genomic_DNA"/>
</dbReference>
<dbReference type="OrthoDB" id="1193027at2759"/>
<feature type="disulfide bond" evidence="2">
    <location>
        <begin position="24"/>
        <end position="38"/>
    </location>
</feature>
<accession>A0A6A6ZTR2</accession>
<dbReference type="PROSITE" id="PS50941">
    <property type="entry name" value="CHIT_BIND_I_2"/>
    <property type="match status" value="1"/>
</dbReference>
<dbReference type="GO" id="GO:0008061">
    <property type="term" value="F:chitin binding"/>
    <property type="evidence" value="ECO:0007669"/>
    <property type="project" value="UniProtKB-UniRule"/>
</dbReference>
<name>A0A6A6ZTR2_9PLEO</name>
<evidence type="ECO:0000313" key="4">
    <source>
        <dbReference type="EMBL" id="KAF2824233.1"/>
    </source>
</evidence>
<feature type="domain" description="Chitin-binding type-1" evidence="3">
    <location>
        <begin position="4"/>
        <end position="51"/>
    </location>
</feature>
<feature type="non-terminal residue" evidence="4">
    <location>
        <position position="1"/>
    </location>
</feature>
<keyword evidence="5" id="KW-1185">Reference proteome</keyword>
<keyword evidence="1 2" id="KW-0147">Chitin-binding</keyword>
<organism evidence="4 5">
    <name type="scientific">Ophiobolus disseminans</name>
    <dbReference type="NCBI Taxonomy" id="1469910"/>
    <lineage>
        <taxon>Eukaryota</taxon>
        <taxon>Fungi</taxon>
        <taxon>Dikarya</taxon>
        <taxon>Ascomycota</taxon>
        <taxon>Pezizomycotina</taxon>
        <taxon>Dothideomycetes</taxon>
        <taxon>Pleosporomycetidae</taxon>
        <taxon>Pleosporales</taxon>
        <taxon>Pleosporineae</taxon>
        <taxon>Phaeosphaeriaceae</taxon>
        <taxon>Ophiobolus</taxon>
    </lineage>
</organism>
<dbReference type="InterPro" id="IPR036861">
    <property type="entry name" value="Endochitinase-like_sf"/>
</dbReference>
<dbReference type="AlphaFoldDB" id="A0A6A6ZTR2"/>
<comment type="caution">
    <text evidence="2">Lacks conserved residue(s) required for the propagation of feature annotation.</text>
</comment>